<dbReference type="Gene3D" id="1.10.287.110">
    <property type="entry name" value="DnaJ domain"/>
    <property type="match status" value="1"/>
</dbReference>
<protein>
    <recommendedName>
        <fullName evidence="3">J domain-containing protein</fullName>
    </recommendedName>
</protein>
<dbReference type="PANTHER" id="PTHR44144">
    <property type="entry name" value="DNAJ HOMOLOG SUBFAMILY C MEMBER 9"/>
    <property type="match status" value="1"/>
</dbReference>
<dbReference type="AlphaFoldDB" id="A0A2M4BVB2"/>
<accession>A0A2M4BVB2</accession>
<dbReference type="EMBL" id="GGFJ01007858">
    <property type="protein sequence ID" value="MBW56999.1"/>
    <property type="molecule type" value="Transcribed_RNA"/>
</dbReference>
<dbReference type="GO" id="GO:0005634">
    <property type="term" value="C:nucleus"/>
    <property type="evidence" value="ECO:0007669"/>
    <property type="project" value="TreeGrafter"/>
</dbReference>
<dbReference type="PRINTS" id="PR00625">
    <property type="entry name" value="JDOMAIN"/>
</dbReference>
<dbReference type="SMART" id="SM00271">
    <property type="entry name" value="DnaJ"/>
    <property type="match status" value="1"/>
</dbReference>
<dbReference type="InterPro" id="IPR018253">
    <property type="entry name" value="DnaJ_domain_CS"/>
</dbReference>
<dbReference type="GO" id="GO:0005737">
    <property type="term" value="C:cytoplasm"/>
    <property type="evidence" value="ECO:0007669"/>
    <property type="project" value="TreeGrafter"/>
</dbReference>
<dbReference type="GO" id="GO:0031072">
    <property type="term" value="F:heat shock protein binding"/>
    <property type="evidence" value="ECO:0007669"/>
    <property type="project" value="TreeGrafter"/>
</dbReference>
<feature type="compositionally biased region" description="Basic residues" evidence="2">
    <location>
        <begin position="289"/>
        <end position="299"/>
    </location>
</feature>
<dbReference type="SUPFAM" id="SSF46565">
    <property type="entry name" value="Chaperone J-domain"/>
    <property type="match status" value="1"/>
</dbReference>
<sequence length="299" mass="34139">MSKGLLNTCEELYGTKDLYELFSIDKKASEQEIKKAYYRLSLKTHPDRVPEDDKQTATERFKVLSKLYSVLTDKDKRALYDERGIVDDEGENEADTWKLRWQNLFKPLTDEDIDNFMKSYVGSELERTDIKKAYLNGRGCINYMNQTVPFMSCEDEPRVAKIVQELIDAGEVPAYDAFLKEPKAKRDRRHKKYAREAKLASEVKRQRDEESELSSLRKQLAVRNQERKGTFESMIASLEARYGCANGGDDDEEEFVLESSKKSRSSGAKKAKTTTAKTTTAKTTTAAKGTRKSARTAKS</sequence>
<name>A0A2M4BVB2_9DIPT</name>
<evidence type="ECO:0000313" key="4">
    <source>
        <dbReference type="EMBL" id="MBW56999.1"/>
    </source>
</evidence>
<organism evidence="4">
    <name type="scientific">Anopheles marajoara</name>
    <dbReference type="NCBI Taxonomy" id="58244"/>
    <lineage>
        <taxon>Eukaryota</taxon>
        <taxon>Metazoa</taxon>
        <taxon>Ecdysozoa</taxon>
        <taxon>Arthropoda</taxon>
        <taxon>Hexapoda</taxon>
        <taxon>Insecta</taxon>
        <taxon>Pterygota</taxon>
        <taxon>Neoptera</taxon>
        <taxon>Endopterygota</taxon>
        <taxon>Diptera</taxon>
        <taxon>Nematocera</taxon>
        <taxon>Culicoidea</taxon>
        <taxon>Culicidae</taxon>
        <taxon>Anophelinae</taxon>
        <taxon>Anopheles</taxon>
    </lineage>
</organism>
<keyword evidence="1" id="KW-0597">Phosphoprotein</keyword>
<reference evidence="4" key="1">
    <citation type="submission" date="2018-01" db="EMBL/GenBank/DDBJ databases">
        <title>An insight into the sialome of Amazonian anophelines.</title>
        <authorList>
            <person name="Ribeiro J.M."/>
            <person name="Scarpassa V."/>
            <person name="Calvo E."/>
        </authorList>
    </citation>
    <scope>NUCLEOTIDE SEQUENCE</scope>
    <source>
        <tissue evidence="4">Salivary glands</tissue>
    </source>
</reference>
<feature type="compositionally biased region" description="Low complexity" evidence="2">
    <location>
        <begin position="273"/>
        <end position="288"/>
    </location>
</feature>
<evidence type="ECO:0000259" key="3">
    <source>
        <dbReference type="PROSITE" id="PS50076"/>
    </source>
</evidence>
<dbReference type="CDD" id="cd06257">
    <property type="entry name" value="DnaJ"/>
    <property type="match status" value="1"/>
</dbReference>
<dbReference type="InterPro" id="IPR036869">
    <property type="entry name" value="J_dom_sf"/>
</dbReference>
<dbReference type="Pfam" id="PF23302">
    <property type="entry name" value="HTH_DNAJC9"/>
    <property type="match status" value="1"/>
</dbReference>
<proteinExistence type="predicted"/>
<dbReference type="PANTHER" id="PTHR44144:SF1">
    <property type="entry name" value="DNAJ HOMOLOG SUBFAMILY C MEMBER 9"/>
    <property type="match status" value="1"/>
</dbReference>
<evidence type="ECO:0000256" key="1">
    <source>
        <dbReference type="ARBA" id="ARBA00022553"/>
    </source>
</evidence>
<feature type="domain" description="J" evidence="3">
    <location>
        <begin position="17"/>
        <end position="84"/>
    </location>
</feature>
<dbReference type="InterPro" id="IPR001623">
    <property type="entry name" value="DnaJ_domain"/>
</dbReference>
<feature type="region of interest" description="Disordered" evidence="2">
    <location>
        <begin position="247"/>
        <end position="299"/>
    </location>
</feature>
<dbReference type="PROSITE" id="PS00636">
    <property type="entry name" value="DNAJ_1"/>
    <property type="match status" value="1"/>
</dbReference>
<dbReference type="InterPro" id="IPR056453">
    <property type="entry name" value="HTH_DNAJC9"/>
</dbReference>
<evidence type="ECO:0000256" key="2">
    <source>
        <dbReference type="SAM" id="MobiDB-lite"/>
    </source>
</evidence>
<dbReference type="PROSITE" id="PS50076">
    <property type="entry name" value="DNAJ_2"/>
    <property type="match status" value="1"/>
</dbReference>
<dbReference type="InterPro" id="IPR052594">
    <property type="entry name" value="J_domain-containing_protein"/>
</dbReference>
<dbReference type="Pfam" id="PF00226">
    <property type="entry name" value="DnaJ"/>
    <property type="match status" value="1"/>
</dbReference>
<dbReference type="FunFam" id="1.10.287.110:FF:000035">
    <property type="entry name" value="DnaJ homolog subfamily C member 9"/>
    <property type="match status" value="1"/>
</dbReference>
<feature type="compositionally biased region" description="Basic residues" evidence="2">
    <location>
        <begin position="262"/>
        <end position="272"/>
    </location>
</feature>